<dbReference type="Pfam" id="PF25273">
    <property type="entry name" value="DUF7869"/>
    <property type="match status" value="1"/>
</dbReference>
<dbReference type="AlphaFoldDB" id="A0A9Q1GYZ4"/>
<dbReference type="Proteomes" id="UP001152320">
    <property type="component" value="Chromosome 14"/>
</dbReference>
<dbReference type="OrthoDB" id="5971555at2759"/>
<name>A0A9Q1GYZ4_HOLLE</name>
<dbReference type="PANTHER" id="PTHR34415:SF1">
    <property type="entry name" value="INTEGRASE CATALYTIC DOMAIN-CONTAINING PROTEIN"/>
    <property type="match status" value="1"/>
</dbReference>
<comment type="caution">
    <text evidence="2">The sequence shown here is derived from an EMBL/GenBank/DDBJ whole genome shotgun (WGS) entry which is preliminary data.</text>
</comment>
<accession>A0A9Q1GYZ4</accession>
<dbReference type="PANTHER" id="PTHR34415">
    <property type="entry name" value="INTEGRASE CATALYTIC DOMAIN-CONTAINING PROTEIN"/>
    <property type="match status" value="1"/>
</dbReference>
<evidence type="ECO:0000259" key="1">
    <source>
        <dbReference type="Pfam" id="PF25273"/>
    </source>
</evidence>
<dbReference type="EMBL" id="JAIZAY010000014">
    <property type="protein sequence ID" value="KAJ8029547.1"/>
    <property type="molecule type" value="Genomic_DNA"/>
</dbReference>
<protein>
    <recommendedName>
        <fullName evidence="1">DUF7869 domain-containing protein</fullName>
    </recommendedName>
</protein>
<gene>
    <name evidence="2" type="ORF">HOLleu_28971</name>
</gene>
<evidence type="ECO:0000313" key="3">
    <source>
        <dbReference type="Proteomes" id="UP001152320"/>
    </source>
</evidence>
<proteinExistence type="predicted"/>
<dbReference type="InterPro" id="IPR057191">
    <property type="entry name" value="DUF7869"/>
</dbReference>
<keyword evidence="3" id="KW-1185">Reference proteome</keyword>
<feature type="domain" description="DUF7869" evidence="1">
    <location>
        <begin position="131"/>
        <end position="287"/>
    </location>
</feature>
<evidence type="ECO:0000313" key="2">
    <source>
        <dbReference type="EMBL" id="KAJ8029547.1"/>
    </source>
</evidence>
<organism evidence="2 3">
    <name type="scientific">Holothuria leucospilota</name>
    <name type="common">Black long sea cucumber</name>
    <name type="synonym">Mertensiothuria leucospilota</name>
    <dbReference type="NCBI Taxonomy" id="206669"/>
    <lineage>
        <taxon>Eukaryota</taxon>
        <taxon>Metazoa</taxon>
        <taxon>Echinodermata</taxon>
        <taxon>Eleutherozoa</taxon>
        <taxon>Echinozoa</taxon>
        <taxon>Holothuroidea</taxon>
        <taxon>Aspidochirotacea</taxon>
        <taxon>Aspidochirotida</taxon>
        <taxon>Holothuriidae</taxon>
        <taxon>Holothuria</taxon>
    </lineage>
</organism>
<reference evidence="2" key="1">
    <citation type="submission" date="2021-10" db="EMBL/GenBank/DDBJ databases">
        <title>Tropical sea cucumber genome reveals ecological adaptation and Cuvierian tubules defense mechanism.</title>
        <authorList>
            <person name="Chen T."/>
        </authorList>
    </citation>
    <scope>NUCLEOTIDE SEQUENCE</scope>
    <source>
        <strain evidence="2">Nanhai2018</strain>
        <tissue evidence="2">Muscle</tissue>
    </source>
</reference>
<sequence>MRPRSDLCWECQKNNSAVFHSANLTDVQKAARVEKQVEHLRVVNLERDCYREMVKNSKDIIGDAKLGNNAPCTRDFAMHYSFDFAQQVHIPSNPEQPGPIYFLCPRKVGLFGIACEAVPSQVNYIIDEGMSISKGSNAVISYMHDFFDNFGLGESSVHLHCDNCSGQNKNRFMMWYLSWRTLHRLHTDITINFLVVGHTKFAPDWGFGLIKKRFRRCMCSSLQDVANVISSSTTSGMNIPRSVGTEGGETLVPVFDWQAFLGPYFRPLAGIKAMHHMRFSSDHPGVAFIKQFADSAETPVNILLDPTLRPPRELPSPLPPPGLSEQRMKYLYTTIREFCTEDTRNIVCPPPQTELA</sequence>